<name>A0A067SPE5_GALM3</name>
<feature type="non-terminal residue" evidence="3">
    <location>
        <position position="353"/>
    </location>
</feature>
<keyword evidence="1" id="KW-0677">Repeat</keyword>
<evidence type="ECO:0000313" key="3">
    <source>
        <dbReference type="EMBL" id="KDR68648.1"/>
    </source>
</evidence>
<dbReference type="HOGENOM" id="CLU_000288_6_10_1"/>
<evidence type="ECO:0000313" key="4">
    <source>
        <dbReference type="Proteomes" id="UP000027222"/>
    </source>
</evidence>
<feature type="domain" description="Nephrocystin 3-like N-terminal" evidence="2">
    <location>
        <begin position="71"/>
        <end position="232"/>
    </location>
</feature>
<dbReference type="SUPFAM" id="SSF52540">
    <property type="entry name" value="P-loop containing nucleoside triphosphate hydrolases"/>
    <property type="match status" value="1"/>
</dbReference>
<gene>
    <name evidence="3" type="ORF">GALMADRAFT_129372</name>
</gene>
<dbReference type="Pfam" id="PF24883">
    <property type="entry name" value="NPHP3_N"/>
    <property type="match status" value="1"/>
</dbReference>
<organism evidence="3 4">
    <name type="scientific">Galerina marginata (strain CBS 339.88)</name>
    <dbReference type="NCBI Taxonomy" id="685588"/>
    <lineage>
        <taxon>Eukaryota</taxon>
        <taxon>Fungi</taxon>
        <taxon>Dikarya</taxon>
        <taxon>Basidiomycota</taxon>
        <taxon>Agaricomycotina</taxon>
        <taxon>Agaricomycetes</taxon>
        <taxon>Agaricomycetidae</taxon>
        <taxon>Agaricales</taxon>
        <taxon>Agaricineae</taxon>
        <taxon>Strophariaceae</taxon>
        <taxon>Galerina</taxon>
    </lineage>
</organism>
<accession>A0A067SPE5</accession>
<dbReference type="Gene3D" id="3.40.50.300">
    <property type="entry name" value="P-loop containing nucleotide triphosphate hydrolases"/>
    <property type="match status" value="1"/>
</dbReference>
<dbReference type="InterPro" id="IPR027417">
    <property type="entry name" value="P-loop_NTPase"/>
</dbReference>
<proteinExistence type="predicted"/>
<reference evidence="4" key="1">
    <citation type="journal article" date="2014" name="Proc. Natl. Acad. Sci. U.S.A.">
        <title>Extensive sampling of basidiomycete genomes demonstrates inadequacy of the white-rot/brown-rot paradigm for wood decay fungi.</title>
        <authorList>
            <person name="Riley R."/>
            <person name="Salamov A.A."/>
            <person name="Brown D.W."/>
            <person name="Nagy L.G."/>
            <person name="Floudas D."/>
            <person name="Held B.W."/>
            <person name="Levasseur A."/>
            <person name="Lombard V."/>
            <person name="Morin E."/>
            <person name="Otillar R."/>
            <person name="Lindquist E.A."/>
            <person name="Sun H."/>
            <person name="LaButti K.M."/>
            <person name="Schmutz J."/>
            <person name="Jabbour D."/>
            <person name="Luo H."/>
            <person name="Baker S.E."/>
            <person name="Pisabarro A.G."/>
            <person name="Walton J.D."/>
            <person name="Blanchette R.A."/>
            <person name="Henrissat B."/>
            <person name="Martin F."/>
            <person name="Cullen D."/>
            <person name="Hibbett D.S."/>
            <person name="Grigoriev I.V."/>
        </authorList>
    </citation>
    <scope>NUCLEOTIDE SEQUENCE [LARGE SCALE GENOMIC DNA]</scope>
    <source>
        <strain evidence="4">CBS 339.88</strain>
    </source>
</reference>
<dbReference type="PANTHER" id="PTHR10039:SF14">
    <property type="entry name" value="NACHT DOMAIN-CONTAINING PROTEIN"/>
    <property type="match status" value="1"/>
</dbReference>
<dbReference type="Proteomes" id="UP000027222">
    <property type="component" value="Unassembled WGS sequence"/>
</dbReference>
<keyword evidence="4" id="KW-1185">Reference proteome</keyword>
<dbReference type="AlphaFoldDB" id="A0A067SPE5"/>
<protein>
    <recommendedName>
        <fullName evidence="2">Nephrocystin 3-like N-terminal domain-containing protein</fullName>
    </recommendedName>
</protein>
<evidence type="ECO:0000256" key="1">
    <source>
        <dbReference type="ARBA" id="ARBA00022737"/>
    </source>
</evidence>
<dbReference type="OrthoDB" id="4760524at2759"/>
<evidence type="ECO:0000259" key="2">
    <source>
        <dbReference type="Pfam" id="PF24883"/>
    </source>
</evidence>
<dbReference type="InterPro" id="IPR056884">
    <property type="entry name" value="NPHP3-like_N"/>
</dbReference>
<dbReference type="PANTHER" id="PTHR10039">
    <property type="entry name" value="AMELOGENIN"/>
    <property type="match status" value="1"/>
</dbReference>
<sequence length="353" mass="39932">MFSRSHQVTVNGGSFLAVEGDYYDNSSVRVEKRRGIDILLEGIAKGALHNSGERFDPPKCHPNTRTAVLQKIMDWVQNSDPSSPEFMWIYGPAGSGKSAIAQSIAELCYEYGYLLGAFFFSRSAAGRNNDKRLAATIAYQIGQSFTEVLPLIEKSVERDPALLSLNLEAQLKALIIEPLLKSALHVLPRPRLIIIDGLDECQDPRAHTTIIRTFTQLVTVHNLPFIILFASRTEYHIREAFNDKTFDTNLCRIALDNTLWRADDDIREFLISRFLKIHDTHQMKSYLPPVWPLPEVIDKLVAKSSGQFIYASTVIKYIEAHGYHPTNRLDTVLGLRSIENGTPFAELDDLYRH</sequence>
<dbReference type="EMBL" id="KL142407">
    <property type="protein sequence ID" value="KDR68648.1"/>
    <property type="molecule type" value="Genomic_DNA"/>
</dbReference>